<comment type="caution">
    <text evidence="1">The sequence shown here is derived from an EMBL/GenBank/DDBJ whole genome shotgun (WGS) entry which is preliminary data.</text>
</comment>
<evidence type="ECO:0008006" key="3">
    <source>
        <dbReference type="Google" id="ProtNLM"/>
    </source>
</evidence>
<dbReference type="Proteomes" id="UP000444960">
    <property type="component" value="Unassembled WGS sequence"/>
</dbReference>
<protein>
    <recommendedName>
        <fullName evidence="3">Antitoxin</fullName>
    </recommendedName>
</protein>
<dbReference type="AlphaFoldDB" id="A0A7I9VAP1"/>
<reference evidence="2" key="1">
    <citation type="submission" date="2019-06" db="EMBL/GenBank/DDBJ databases">
        <title>Gordonia isolated from sludge of a wastewater treatment plant.</title>
        <authorList>
            <person name="Tamura T."/>
            <person name="Aoyama K."/>
            <person name="Kang Y."/>
            <person name="Saito S."/>
            <person name="Akiyama N."/>
            <person name="Yazawa K."/>
            <person name="Gonoi T."/>
            <person name="Mikami Y."/>
        </authorList>
    </citation>
    <scope>NUCLEOTIDE SEQUENCE [LARGE SCALE GENOMIC DNA]</scope>
    <source>
        <strain evidence="2">NBRC 107696</strain>
    </source>
</reference>
<gene>
    <name evidence="1" type="ORF">nbrc107696_28920</name>
</gene>
<dbReference type="SUPFAM" id="SSF47598">
    <property type="entry name" value="Ribbon-helix-helix"/>
    <property type="match status" value="1"/>
</dbReference>
<dbReference type="InterPro" id="IPR010985">
    <property type="entry name" value="Ribbon_hlx_hlx"/>
</dbReference>
<sequence length="87" mass="9573">MFMRTTVDLPDDLLTSVKVAAAERGISLKSLFISALHRELETGRTDISLKRVRMPLVPTRHPDDLIAVSNDDIEQALADTDADIAAQ</sequence>
<evidence type="ECO:0000313" key="1">
    <source>
        <dbReference type="EMBL" id="GEE02446.1"/>
    </source>
</evidence>
<dbReference type="EMBL" id="BJOV01000005">
    <property type="protein sequence ID" value="GEE02446.1"/>
    <property type="molecule type" value="Genomic_DNA"/>
</dbReference>
<accession>A0A7I9VAP1</accession>
<dbReference type="GO" id="GO:0006355">
    <property type="term" value="P:regulation of DNA-templated transcription"/>
    <property type="evidence" value="ECO:0007669"/>
    <property type="project" value="InterPro"/>
</dbReference>
<evidence type="ECO:0000313" key="2">
    <source>
        <dbReference type="Proteomes" id="UP000444960"/>
    </source>
</evidence>
<name>A0A7I9VAP1_9ACTN</name>
<proteinExistence type="predicted"/>
<keyword evidence="2" id="KW-1185">Reference proteome</keyword>
<organism evidence="1 2">
    <name type="scientific">Gordonia spumicola</name>
    <dbReference type="NCBI Taxonomy" id="589161"/>
    <lineage>
        <taxon>Bacteria</taxon>
        <taxon>Bacillati</taxon>
        <taxon>Actinomycetota</taxon>
        <taxon>Actinomycetes</taxon>
        <taxon>Mycobacteriales</taxon>
        <taxon>Gordoniaceae</taxon>
        <taxon>Gordonia</taxon>
    </lineage>
</organism>